<evidence type="ECO:0000256" key="2">
    <source>
        <dbReference type="ARBA" id="ARBA00022771"/>
    </source>
</evidence>
<evidence type="ECO:0000256" key="3">
    <source>
        <dbReference type="ARBA" id="ARBA00022833"/>
    </source>
</evidence>
<evidence type="ECO:0000256" key="6">
    <source>
        <dbReference type="SAM" id="Coils"/>
    </source>
</evidence>
<dbReference type="PANTHER" id="PTHR45956">
    <property type="entry name" value="RUN AND FYVE DOMAIN-CONTAINING PROTEIN 2-LIKE PROTEIN"/>
    <property type="match status" value="1"/>
</dbReference>
<keyword evidence="4 6" id="KW-0175">Coiled coil</keyword>
<dbReference type="InterPro" id="IPR017455">
    <property type="entry name" value="Znf_FYVE-rel"/>
</dbReference>
<dbReference type="Pfam" id="PF02759">
    <property type="entry name" value="RUN"/>
    <property type="match status" value="1"/>
</dbReference>
<keyword evidence="11" id="KW-1185">Reference proteome</keyword>
<dbReference type="InterPro" id="IPR000306">
    <property type="entry name" value="Znf_FYVE"/>
</dbReference>
<dbReference type="InterPro" id="IPR013083">
    <property type="entry name" value="Znf_RING/FYVE/PHD"/>
</dbReference>
<dbReference type="PROSITE" id="PS50178">
    <property type="entry name" value="ZF_FYVE"/>
    <property type="match status" value="1"/>
</dbReference>
<gene>
    <name evidence="10" type="primary">RUFY2</name>
    <name evidence="10" type="ORF">GZH46_02451</name>
</gene>
<keyword evidence="3" id="KW-0862">Zinc</keyword>
<feature type="region of interest" description="Disordered" evidence="7">
    <location>
        <begin position="1"/>
        <end position="66"/>
    </location>
</feature>
<dbReference type="InterPro" id="IPR037213">
    <property type="entry name" value="Run_dom_sf"/>
</dbReference>
<feature type="domain" description="RUN" evidence="9">
    <location>
        <begin position="139"/>
        <end position="270"/>
    </location>
</feature>
<dbReference type="Proteomes" id="UP000825002">
    <property type="component" value="Unassembled WGS sequence"/>
</dbReference>
<comment type="caution">
    <text evidence="10">The sequence shown here is derived from an EMBL/GenBank/DDBJ whole genome shotgun (WGS) entry which is preliminary data.</text>
</comment>
<evidence type="ECO:0000259" key="9">
    <source>
        <dbReference type="PROSITE" id="PS50826"/>
    </source>
</evidence>
<dbReference type="CDD" id="cd17681">
    <property type="entry name" value="RUN_RUFY1_like"/>
    <property type="match status" value="1"/>
</dbReference>
<evidence type="ECO:0000313" key="10">
    <source>
        <dbReference type="EMBL" id="KAG9509041.1"/>
    </source>
</evidence>
<evidence type="ECO:0000313" key="11">
    <source>
        <dbReference type="Proteomes" id="UP000825002"/>
    </source>
</evidence>
<evidence type="ECO:0000256" key="1">
    <source>
        <dbReference type="ARBA" id="ARBA00022723"/>
    </source>
</evidence>
<reference evidence="10 11" key="1">
    <citation type="submission" date="2020-10" db="EMBL/GenBank/DDBJ databases">
        <authorList>
            <person name="Klimov P.B."/>
            <person name="Dyachkov S.M."/>
            <person name="Chetverikov P.E."/>
        </authorList>
    </citation>
    <scope>NUCLEOTIDE SEQUENCE [LARGE SCALE GENOMIC DNA]</scope>
    <source>
        <strain evidence="10">BMOC 18-1129-001#AD2665</strain>
        <tissue evidence="10">Entire mites</tissue>
    </source>
</reference>
<dbReference type="SUPFAM" id="SSF57903">
    <property type="entry name" value="FYVE/PHD zinc finger"/>
    <property type="match status" value="1"/>
</dbReference>
<organism evidence="10 11">
    <name type="scientific">Fragariocoptes setiger</name>
    <dbReference type="NCBI Taxonomy" id="1670756"/>
    <lineage>
        <taxon>Eukaryota</taxon>
        <taxon>Metazoa</taxon>
        <taxon>Ecdysozoa</taxon>
        <taxon>Arthropoda</taxon>
        <taxon>Chelicerata</taxon>
        <taxon>Arachnida</taxon>
        <taxon>Acari</taxon>
        <taxon>Acariformes</taxon>
        <taxon>Trombidiformes</taxon>
        <taxon>Prostigmata</taxon>
        <taxon>Eupodina</taxon>
        <taxon>Eriophyoidea</taxon>
        <taxon>Phytoptidae</taxon>
        <taxon>Fragariocoptes</taxon>
    </lineage>
</organism>
<feature type="region of interest" description="Disordered" evidence="7">
    <location>
        <begin position="409"/>
        <end position="439"/>
    </location>
</feature>
<feature type="coiled-coil region" evidence="6">
    <location>
        <begin position="330"/>
        <end position="357"/>
    </location>
</feature>
<dbReference type="Gene3D" id="1.20.58.900">
    <property type="match status" value="1"/>
</dbReference>
<keyword evidence="1" id="KW-0479">Metal-binding</keyword>
<dbReference type="EMBL" id="JAIFTH010000720">
    <property type="protein sequence ID" value="KAG9509041.1"/>
    <property type="molecule type" value="Genomic_DNA"/>
</dbReference>
<feature type="region of interest" description="Disordered" evidence="7">
    <location>
        <begin position="373"/>
        <end position="392"/>
    </location>
</feature>
<evidence type="ECO:0000256" key="7">
    <source>
        <dbReference type="SAM" id="MobiDB-lite"/>
    </source>
</evidence>
<dbReference type="Gene3D" id="3.30.40.10">
    <property type="entry name" value="Zinc/RING finger domain, C3HC4 (zinc finger)"/>
    <property type="match status" value="1"/>
</dbReference>
<feature type="domain" description="FYVE-type" evidence="8">
    <location>
        <begin position="691"/>
        <end position="749"/>
    </location>
</feature>
<feature type="coiled-coil region" evidence="6">
    <location>
        <begin position="446"/>
        <end position="515"/>
    </location>
</feature>
<dbReference type="SMART" id="SM00064">
    <property type="entry name" value="FYVE"/>
    <property type="match status" value="1"/>
</dbReference>
<sequence length="763" mass="86369">MRASQIASSYMEASEREAAEPRQPPKPSPRGLTLLNTPESENVVSSKEVQPLTPEPNRGRSNSSQSSALVNAFSTLTSLNLSLSSGSSGSIKENNVFKGPTLDSIKMGVECNNLIGLTHLIVKDLISSSLKTNRTNDSETTKIHLSNFFTLIEKVLKHGLKARMLSAKASGLWTILDNLPKQMRETTLISESIRSLPNAKSTDGRIRAWMRLAMMQKKLPEYFGQLLENKNELREIYLEGAFMLSDQAPVFAGLIIGVNVIDCNFFFKDDNFDEMDPIIDLTPYLRVANPGYEPDTVEETLSPSGENEISTVLDQKNYLEELNSHLQAVNADFQAKLKDREEKCRALEMELRLSETRIKLQSEANFAKKSAVNLNPAPSNISTATPSSSQTISLPIDDAFEDISIEQNGQIVGENGVESETDDTSVRRPSLQDASYQTDDSELDKAAAVQEDLQKSRERMTILEESLRESLKKIKALTSQLEVKSSMNIEKDTTINLLKKEIQEKNDQIDSTRSLLTDTKKLNKELFERLEKSDTRFKERIHTVAKLQADLDSWKLQHADLSNRFFKLEKENNALTKELETLRKSNEELSQSNGSVVENLRKERESNKSLSSIIESKSVQITELQDKRHKLQEQLYELRDYKKKHDELLQRVKEYELSLEQVGAQLRDSQLEVESLKESSDFLLQGQWMDSKNIKECTQCQQVFSLTNRKHHCRNCGRVLCTKCSDQVIDMAYSSKPVRVCDHCYSILILKKCQATYSNNITP</sequence>
<keyword evidence="2 5" id="KW-0863">Zinc-finger</keyword>
<dbReference type="InterPro" id="IPR047335">
    <property type="entry name" value="RUFY1-3"/>
</dbReference>
<dbReference type="PROSITE" id="PS50826">
    <property type="entry name" value="RUN"/>
    <property type="match status" value="1"/>
</dbReference>
<evidence type="ECO:0000256" key="4">
    <source>
        <dbReference type="ARBA" id="ARBA00023054"/>
    </source>
</evidence>
<dbReference type="PANTHER" id="PTHR45956:SF6">
    <property type="entry name" value="RUN DOMAIN-CONTAINING PROTEIN"/>
    <property type="match status" value="1"/>
</dbReference>
<accession>A0ABQ7S6K5</accession>
<dbReference type="InterPro" id="IPR004012">
    <property type="entry name" value="Run_dom"/>
</dbReference>
<name>A0ABQ7S6K5_9ACAR</name>
<dbReference type="Pfam" id="PF01363">
    <property type="entry name" value="FYVE"/>
    <property type="match status" value="1"/>
</dbReference>
<feature type="compositionally biased region" description="Polar residues" evidence="7">
    <location>
        <begin position="34"/>
        <end position="48"/>
    </location>
</feature>
<dbReference type="SMART" id="SM00593">
    <property type="entry name" value="RUN"/>
    <property type="match status" value="1"/>
</dbReference>
<evidence type="ECO:0000256" key="5">
    <source>
        <dbReference type="PROSITE-ProRule" id="PRU00091"/>
    </source>
</evidence>
<dbReference type="CDD" id="cd15721">
    <property type="entry name" value="FYVE_RUFY1_like"/>
    <property type="match status" value="1"/>
</dbReference>
<evidence type="ECO:0000259" key="8">
    <source>
        <dbReference type="PROSITE" id="PS50178"/>
    </source>
</evidence>
<dbReference type="InterPro" id="IPR011011">
    <property type="entry name" value="Znf_FYVE_PHD"/>
</dbReference>
<protein>
    <submittedName>
        <fullName evidence="10">RUN and FYVE domain-containing protein 2</fullName>
    </submittedName>
</protein>
<feature type="coiled-coil region" evidence="6">
    <location>
        <begin position="544"/>
        <end position="679"/>
    </location>
</feature>
<proteinExistence type="predicted"/>
<dbReference type="SUPFAM" id="SSF140741">
    <property type="entry name" value="RUN domain-like"/>
    <property type="match status" value="1"/>
</dbReference>